<dbReference type="PANTHER" id="PTHR35792:SF1">
    <property type="entry name" value="SLL0268 PROTEIN"/>
    <property type="match status" value="1"/>
</dbReference>
<sequence length="117" mass="13362">MKLMDLLNEKKRKAERKEKVDAAKKIALGTAIGAITGILFAPKSGKETREDIAKKTKNTADTVKKSVKDSVESIKETEEKIRGDIKEKVKEFKERDMIEVKLEEVDDDKEPRENKEM</sequence>
<evidence type="ECO:0000313" key="2">
    <source>
        <dbReference type="Proteomes" id="UP000245423"/>
    </source>
</evidence>
<gene>
    <name evidence="1" type="ORF">CUESP1_3167</name>
</gene>
<dbReference type="PANTHER" id="PTHR35792">
    <property type="entry name" value="GENERAL STRESS PROTEIN"/>
    <property type="match status" value="1"/>
</dbReference>
<keyword evidence="2" id="KW-1185">Reference proteome</keyword>
<dbReference type="Gene3D" id="1.20.120.20">
    <property type="entry name" value="Apolipoprotein"/>
    <property type="match status" value="1"/>
</dbReference>
<name>M1ZLF4_9FIRM</name>
<evidence type="ECO:0000313" key="1">
    <source>
        <dbReference type="EMBL" id="SHD78493.1"/>
    </source>
</evidence>
<dbReference type="Pfam" id="PF12732">
    <property type="entry name" value="YtxH"/>
    <property type="match status" value="1"/>
</dbReference>
<dbReference type="InterPro" id="IPR052928">
    <property type="entry name" value="Desiccation-related_membrane"/>
</dbReference>
<organism evidence="1 2">
    <name type="scientific">[Clostridium] ultunense Esp</name>
    <dbReference type="NCBI Taxonomy" id="1288971"/>
    <lineage>
        <taxon>Bacteria</taxon>
        <taxon>Bacillati</taxon>
        <taxon>Bacillota</taxon>
        <taxon>Tissierellia</taxon>
        <taxon>Tissierellales</taxon>
        <taxon>Tepidimicrobiaceae</taxon>
        <taxon>Schnuerera</taxon>
    </lineage>
</organism>
<dbReference type="AlphaFoldDB" id="M1ZLF4"/>
<dbReference type="RefSeq" id="WP_005587371.1">
    <property type="nucleotide sequence ID" value="NZ_LT669839.1"/>
</dbReference>
<dbReference type="EMBL" id="LT669839">
    <property type="protein sequence ID" value="SHD78493.1"/>
    <property type="molecule type" value="Genomic_DNA"/>
</dbReference>
<dbReference type="OrthoDB" id="1698600at2"/>
<dbReference type="InterPro" id="IPR024623">
    <property type="entry name" value="YtxH"/>
</dbReference>
<reference evidence="1 2" key="1">
    <citation type="submission" date="2016-11" db="EMBL/GenBank/DDBJ databases">
        <authorList>
            <person name="Manzoor S."/>
        </authorList>
    </citation>
    <scope>NUCLEOTIDE SEQUENCE [LARGE SCALE GENOMIC DNA]</scope>
    <source>
        <strain evidence="1">Clostridium ultunense strain Esp</strain>
    </source>
</reference>
<dbReference type="Proteomes" id="UP000245423">
    <property type="component" value="Chromosome 1"/>
</dbReference>
<accession>M1ZLF4</accession>
<proteinExistence type="predicted"/>
<protein>
    <submittedName>
        <fullName evidence="1">Putative Gas vesicle protein</fullName>
    </submittedName>
</protein>
<dbReference type="HOGENOM" id="CLU_105320_1_1_9"/>